<sequence length="115" mass="12837">MEKSPLSCEQRGPSARLWHYIMRTWNNCLASEPERERNTTEQLLASHDSDGCSRARLLPPKLPPSEAFMQRYWREAGKTALSGSLTPASSFNGLAPSKVLTKAASCSPNLRRLSF</sequence>
<comment type="caution">
    <text evidence="1">The sequence shown here is derived from an EMBL/GenBank/DDBJ whole genome shotgun (WGS) entry which is preliminary data.</text>
</comment>
<name>A0A9Q1J8F8_SYNKA</name>
<dbReference type="AlphaFoldDB" id="A0A9Q1J8F8"/>
<reference evidence="1" key="1">
    <citation type="journal article" date="2023" name="Science">
        <title>Genome structures resolve the early diversification of teleost fishes.</title>
        <authorList>
            <person name="Parey E."/>
            <person name="Louis A."/>
            <person name="Montfort J."/>
            <person name="Bouchez O."/>
            <person name="Roques C."/>
            <person name="Iampietro C."/>
            <person name="Lluch J."/>
            <person name="Castinel A."/>
            <person name="Donnadieu C."/>
            <person name="Desvignes T."/>
            <person name="Floi Bucao C."/>
            <person name="Jouanno E."/>
            <person name="Wen M."/>
            <person name="Mejri S."/>
            <person name="Dirks R."/>
            <person name="Jansen H."/>
            <person name="Henkel C."/>
            <person name="Chen W.J."/>
            <person name="Zahm M."/>
            <person name="Cabau C."/>
            <person name="Klopp C."/>
            <person name="Thompson A.W."/>
            <person name="Robinson-Rechavi M."/>
            <person name="Braasch I."/>
            <person name="Lecointre G."/>
            <person name="Bobe J."/>
            <person name="Postlethwait J.H."/>
            <person name="Berthelot C."/>
            <person name="Roest Crollius H."/>
            <person name="Guiguen Y."/>
        </authorList>
    </citation>
    <scope>NUCLEOTIDE SEQUENCE</scope>
    <source>
        <strain evidence="1">WJC10195</strain>
    </source>
</reference>
<protein>
    <submittedName>
        <fullName evidence="1">Uncharacterized protein</fullName>
    </submittedName>
</protein>
<keyword evidence="2" id="KW-1185">Reference proteome</keyword>
<evidence type="ECO:0000313" key="1">
    <source>
        <dbReference type="EMBL" id="KAJ8371058.1"/>
    </source>
</evidence>
<evidence type="ECO:0000313" key="2">
    <source>
        <dbReference type="Proteomes" id="UP001152622"/>
    </source>
</evidence>
<accession>A0A9Q1J8F8</accession>
<gene>
    <name evidence="1" type="ORF">SKAU_G00110860</name>
</gene>
<proteinExistence type="predicted"/>
<organism evidence="1 2">
    <name type="scientific">Synaphobranchus kaupii</name>
    <name type="common">Kaup's arrowtooth eel</name>
    <dbReference type="NCBI Taxonomy" id="118154"/>
    <lineage>
        <taxon>Eukaryota</taxon>
        <taxon>Metazoa</taxon>
        <taxon>Chordata</taxon>
        <taxon>Craniata</taxon>
        <taxon>Vertebrata</taxon>
        <taxon>Euteleostomi</taxon>
        <taxon>Actinopterygii</taxon>
        <taxon>Neopterygii</taxon>
        <taxon>Teleostei</taxon>
        <taxon>Anguilliformes</taxon>
        <taxon>Synaphobranchidae</taxon>
        <taxon>Synaphobranchus</taxon>
    </lineage>
</organism>
<dbReference type="Proteomes" id="UP001152622">
    <property type="component" value="Chromosome 3"/>
</dbReference>
<dbReference type="EMBL" id="JAINUF010000003">
    <property type="protein sequence ID" value="KAJ8371058.1"/>
    <property type="molecule type" value="Genomic_DNA"/>
</dbReference>